<dbReference type="PANTHER" id="PTHR30435:SF19">
    <property type="entry name" value="FLAGELLAR BASAL-BODY ROD PROTEIN FLGG"/>
    <property type="match status" value="1"/>
</dbReference>
<organism evidence="8 9">
    <name type="scientific">Campylobacter avium LMG 24591</name>
    <dbReference type="NCBI Taxonomy" id="522484"/>
    <lineage>
        <taxon>Bacteria</taxon>
        <taxon>Pseudomonadati</taxon>
        <taxon>Campylobacterota</taxon>
        <taxon>Epsilonproteobacteria</taxon>
        <taxon>Campylobacterales</taxon>
        <taxon>Campylobacteraceae</taxon>
        <taxon>Campylobacter</taxon>
    </lineage>
</organism>
<comment type="similarity">
    <text evidence="2 4">Belongs to the flagella basal body rod proteins family.</text>
</comment>
<feature type="domain" description="Flagellar hook protein FlgE/F/G-like D1" evidence="7">
    <location>
        <begin position="106"/>
        <end position="174"/>
    </location>
</feature>
<dbReference type="OrthoDB" id="9804559at2"/>
<evidence type="ECO:0000259" key="6">
    <source>
        <dbReference type="Pfam" id="PF06429"/>
    </source>
</evidence>
<evidence type="ECO:0000256" key="2">
    <source>
        <dbReference type="ARBA" id="ARBA00009677"/>
    </source>
</evidence>
<feature type="domain" description="Flagellar basal body rod protein N-terminal" evidence="5">
    <location>
        <begin position="7"/>
        <end position="35"/>
    </location>
</feature>
<reference evidence="8 9" key="1">
    <citation type="submission" date="2017-07" db="EMBL/GenBank/DDBJ databases">
        <title>Analysis of two Campylobacter avium genomes and identification of a novel hippuricase gene.</title>
        <authorList>
            <person name="Miller W.G."/>
            <person name="Chapman M.H."/>
            <person name="Yee E."/>
            <person name="Revez J."/>
            <person name="Bono J.L."/>
            <person name="Rossi M."/>
        </authorList>
    </citation>
    <scope>NUCLEOTIDE SEQUENCE [LARGE SCALE GENOMIC DNA]</scope>
    <source>
        <strain evidence="8 9">LMG 24591</strain>
    </source>
</reference>
<evidence type="ECO:0000256" key="3">
    <source>
        <dbReference type="ARBA" id="ARBA00023143"/>
    </source>
</evidence>
<dbReference type="InterPro" id="IPR037925">
    <property type="entry name" value="FlgE/F/G-like"/>
</dbReference>
<comment type="subcellular location">
    <subcellularLocation>
        <location evidence="1 4">Bacterial flagellum basal body</location>
    </subcellularLocation>
</comment>
<proteinExistence type="inferred from homology"/>
<dbReference type="Pfam" id="PF00460">
    <property type="entry name" value="Flg_bb_rod"/>
    <property type="match status" value="1"/>
</dbReference>
<keyword evidence="8" id="KW-0966">Cell projection</keyword>
<keyword evidence="3 4" id="KW-0975">Bacterial flagellum</keyword>
<dbReference type="AlphaFoldDB" id="A0A222MXS0"/>
<dbReference type="NCBIfam" id="TIGR03506">
    <property type="entry name" value="FlgEFG_subfam"/>
    <property type="match status" value="1"/>
</dbReference>
<evidence type="ECO:0000259" key="7">
    <source>
        <dbReference type="Pfam" id="PF22692"/>
    </source>
</evidence>
<sequence>MQNGYYQAVGGMVTQLNRVDVISNNLANINTSGYKKEDVVIADFKRIFREVQDELPIENHTRDASRFVNTTIDRVPQVNHTYTDFSTGTLKATNNQLDFAMTREDTFYLVKTSNGEIRLSKDGNLQLDSDGFLVNKQGYRVLSSNYFNNPEDDGIQIEQGATFINADKDGNIEVDGANVARFFVAQVDDVRNLKKDGDNVYRIYDDDLTRIRDLEDSNSIRQGFSQGSNVNAVLEMTGLIEANRMVEMYQKVMTSHMDDLNQDAINKLASVNA</sequence>
<keyword evidence="8" id="KW-0969">Cilium</keyword>
<dbReference type="PANTHER" id="PTHR30435">
    <property type="entry name" value="FLAGELLAR PROTEIN"/>
    <property type="match status" value="1"/>
</dbReference>
<keyword evidence="8" id="KW-0282">Flagellum</keyword>
<name>A0A222MXS0_9BACT</name>
<dbReference type="SUPFAM" id="SSF117143">
    <property type="entry name" value="Flagellar hook protein flgE"/>
    <property type="match status" value="1"/>
</dbReference>
<protein>
    <submittedName>
        <fullName evidence="8">Flagellar basal body rod protein</fullName>
    </submittedName>
</protein>
<dbReference type="GO" id="GO:0071978">
    <property type="term" value="P:bacterial-type flagellum-dependent swarming motility"/>
    <property type="evidence" value="ECO:0007669"/>
    <property type="project" value="TreeGrafter"/>
</dbReference>
<dbReference type="Pfam" id="PF22692">
    <property type="entry name" value="LlgE_F_G_D1"/>
    <property type="match status" value="1"/>
</dbReference>
<evidence type="ECO:0000256" key="4">
    <source>
        <dbReference type="RuleBase" id="RU362116"/>
    </source>
</evidence>
<dbReference type="KEGG" id="cavi:CAV_0836"/>
<gene>
    <name evidence="8" type="primary">flgG2</name>
    <name evidence="8" type="ORF">CAV_0836</name>
</gene>
<dbReference type="EMBL" id="CP022347">
    <property type="protein sequence ID" value="ASQ30500.1"/>
    <property type="molecule type" value="Genomic_DNA"/>
</dbReference>
<feature type="domain" description="Flagellar basal-body/hook protein C-terminal" evidence="6">
    <location>
        <begin position="221"/>
        <end position="265"/>
    </location>
</feature>
<dbReference type="Pfam" id="PF06429">
    <property type="entry name" value="Flg_bbr_C"/>
    <property type="match status" value="1"/>
</dbReference>
<dbReference type="RefSeq" id="WP_094325257.1">
    <property type="nucleotide sequence ID" value="NZ_CP022347.1"/>
</dbReference>
<evidence type="ECO:0000259" key="5">
    <source>
        <dbReference type="Pfam" id="PF00460"/>
    </source>
</evidence>
<evidence type="ECO:0000313" key="8">
    <source>
        <dbReference type="EMBL" id="ASQ30500.1"/>
    </source>
</evidence>
<dbReference type="InterPro" id="IPR001444">
    <property type="entry name" value="Flag_bb_rod_N"/>
</dbReference>
<evidence type="ECO:0000313" key="9">
    <source>
        <dbReference type="Proteomes" id="UP000201169"/>
    </source>
</evidence>
<evidence type="ECO:0000256" key="1">
    <source>
        <dbReference type="ARBA" id="ARBA00004117"/>
    </source>
</evidence>
<dbReference type="PROSITE" id="PS00588">
    <property type="entry name" value="FLAGELLA_BB_ROD"/>
    <property type="match status" value="1"/>
</dbReference>
<dbReference type="Proteomes" id="UP000201169">
    <property type="component" value="Chromosome"/>
</dbReference>
<keyword evidence="9" id="KW-1185">Reference proteome</keyword>
<dbReference type="InterPro" id="IPR020013">
    <property type="entry name" value="Flagellar_FlgE/F/G"/>
</dbReference>
<dbReference type="InterPro" id="IPR053967">
    <property type="entry name" value="LlgE_F_G-like_D1"/>
</dbReference>
<dbReference type="InterPro" id="IPR010930">
    <property type="entry name" value="Flg_bb/hook_C_dom"/>
</dbReference>
<dbReference type="InterPro" id="IPR019776">
    <property type="entry name" value="Flagellar_basal_body_rod_CS"/>
</dbReference>
<accession>A0A222MXS0</accession>
<dbReference type="GO" id="GO:0009425">
    <property type="term" value="C:bacterial-type flagellum basal body"/>
    <property type="evidence" value="ECO:0007669"/>
    <property type="project" value="UniProtKB-SubCell"/>
</dbReference>